<dbReference type="GO" id="GO:0005793">
    <property type="term" value="C:endoplasmic reticulum-Golgi intermediate compartment"/>
    <property type="evidence" value="ECO:0007669"/>
    <property type="project" value="TreeGrafter"/>
</dbReference>
<keyword evidence="2 8" id="KW-0328">Glycosyltransferase</keyword>
<organism evidence="8 9">
    <name type="scientific">Orchesella cincta</name>
    <name type="common">Springtail</name>
    <name type="synonym">Podura cincta</name>
    <dbReference type="NCBI Taxonomy" id="48709"/>
    <lineage>
        <taxon>Eukaryota</taxon>
        <taxon>Metazoa</taxon>
        <taxon>Ecdysozoa</taxon>
        <taxon>Arthropoda</taxon>
        <taxon>Hexapoda</taxon>
        <taxon>Collembola</taxon>
        <taxon>Entomobryomorpha</taxon>
        <taxon>Entomobryoidea</taxon>
        <taxon>Orchesellidae</taxon>
        <taxon>Orchesellinae</taxon>
        <taxon>Orchesella</taxon>
    </lineage>
</organism>
<comment type="pathway">
    <text evidence="1">Protein modification; protein glycosylation.</text>
</comment>
<gene>
    <name evidence="8" type="ORF">Ocin01_04206</name>
</gene>
<evidence type="ECO:0000313" key="9">
    <source>
        <dbReference type="Proteomes" id="UP000094527"/>
    </source>
</evidence>
<dbReference type="STRING" id="48709.A0A1D2NB49"/>
<evidence type="ECO:0000256" key="2">
    <source>
        <dbReference type="ARBA" id="ARBA00022676"/>
    </source>
</evidence>
<dbReference type="Pfam" id="PF23524">
    <property type="entry name" value="MGAT4A_C"/>
    <property type="match status" value="1"/>
</dbReference>
<dbReference type="GO" id="GO:0005783">
    <property type="term" value="C:endoplasmic reticulum"/>
    <property type="evidence" value="ECO:0007669"/>
    <property type="project" value="TreeGrafter"/>
</dbReference>
<proteinExistence type="predicted"/>
<dbReference type="OMA" id="ICHPEKD"/>
<feature type="domain" description="MGAT4 A/B/C C-terminal" evidence="7">
    <location>
        <begin position="403"/>
        <end position="539"/>
    </location>
</feature>
<dbReference type="EMBL" id="LJIJ01000110">
    <property type="protein sequence ID" value="ODN02480.1"/>
    <property type="molecule type" value="Genomic_DNA"/>
</dbReference>
<dbReference type="GO" id="GO:0005795">
    <property type="term" value="C:Golgi stack"/>
    <property type="evidence" value="ECO:0007669"/>
    <property type="project" value="TreeGrafter"/>
</dbReference>
<feature type="transmembrane region" description="Helical" evidence="5">
    <location>
        <begin position="7"/>
        <end position="24"/>
    </location>
</feature>
<feature type="region of interest" description="Disordered" evidence="4">
    <location>
        <begin position="68"/>
        <end position="95"/>
    </location>
</feature>
<comment type="caution">
    <text evidence="8">The sequence shown here is derived from an EMBL/GenBank/DDBJ whole genome shotgun (WGS) entry which is preliminary data.</text>
</comment>
<dbReference type="InterPro" id="IPR056576">
    <property type="entry name" value="MGAT4_A/B/C_C"/>
</dbReference>
<dbReference type="Pfam" id="PF04666">
    <property type="entry name" value="MGAT4_cons"/>
    <property type="match status" value="1"/>
</dbReference>
<dbReference type="InterPro" id="IPR057279">
    <property type="entry name" value="MGAT4"/>
</dbReference>
<reference evidence="8 9" key="1">
    <citation type="journal article" date="2016" name="Genome Biol. Evol.">
        <title>Gene Family Evolution Reflects Adaptation to Soil Environmental Stressors in the Genome of the Collembolan Orchesella cincta.</title>
        <authorList>
            <person name="Faddeeva-Vakhrusheva A."/>
            <person name="Derks M.F."/>
            <person name="Anvar S.Y."/>
            <person name="Agamennone V."/>
            <person name="Suring W."/>
            <person name="Smit S."/>
            <person name="van Straalen N.M."/>
            <person name="Roelofs D."/>
        </authorList>
    </citation>
    <scope>NUCLEOTIDE SEQUENCE [LARGE SCALE GENOMIC DNA]</scope>
    <source>
        <tissue evidence="8">Mixed pool</tissue>
    </source>
</reference>
<feature type="domain" description="MGAT4 conserved region" evidence="6">
    <location>
        <begin position="112"/>
        <end position="389"/>
    </location>
</feature>
<evidence type="ECO:0000256" key="3">
    <source>
        <dbReference type="ARBA" id="ARBA00022679"/>
    </source>
</evidence>
<evidence type="ECO:0000259" key="7">
    <source>
        <dbReference type="Pfam" id="PF23524"/>
    </source>
</evidence>
<keyword evidence="9" id="KW-1185">Reference proteome</keyword>
<evidence type="ECO:0000313" key="8">
    <source>
        <dbReference type="EMBL" id="ODN02480.1"/>
    </source>
</evidence>
<dbReference type="PANTHER" id="PTHR12062:SF9">
    <property type="entry name" value="ALPHA-1,3-MANNOSYL-GLYCOPROTEIN 4-BETA-N-ACETYLGLUCOSAMINYLTRANSFERASE A, ISOFORM A"/>
    <property type="match status" value="1"/>
</dbReference>
<dbReference type="PANTHER" id="PTHR12062">
    <property type="entry name" value="N-ACETYLGLUCOSAMINYLTRANSFERASE VI"/>
    <property type="match status" value="1"/>
</dbReference>
<evidence type="ECO:0000256" key="4">
    <source>
        <dbReference type="SAM" id="MobiDB-lite"/>
    </source>
</evidence>
<keyword evidence="5" id="KW-0472">Membrane</keyword>
<protein>
    <submittedName>
        <fullName evidence="8">Alpha-1,3-mannosyl-glycoprotein 4-beta-N-acetylglucosaminyltransferase B</fullName>
    </submittedName>
</protein>
<sequence length="545" mass="62031">MQFPYRMAWVVGLILFVIFIQGLWKTPEEEDQGTKILRLLASLETHVSEYLAAIRSLRSEIALLSDDGETETSHVSGKERDSSLSMKEASPRSSGHASRVLKTLLSKNRLKLVNLYNALPHLLDSEDALTPALTIGKQREGVSVVLGIPTVKRPTQSYLLPTLQNLLNSMLPSEKNDTLIIVFVAESDVSFVQSTVSSITRQFRRDVETGLIEILAPSSSFYPDFKSLKATLGDSEERTKWRTKQNLDYAYLMMYAQNRGTYYVQLEDDVLSKKGFITTMKNFAISNSVKGDEWFMLDFCQLGFIGKLFRSSDLWKLVEFILLFYQDKPGDWLLSHFFSVKYCKLDYNHKRCLRELSKRWIRNKPSLFQHIGMVSSLNGKVQKLKDRQFGKLELFTRHDNPEARVESTIKHYGRFSLDKAYHGKTYFWGLAPEAGDTVTFIFPQPINLKSYRFVSGNAEHPSDKLYNATLEVLPANLQTSTSSSHNSPNIVAKENGFIIIDEFDDLGILDAKVPPHLNPLSAVRITLKNPSENWVILSEIFLEKG</sequence>
<dbReference type="GO" id="GO:0008375">
    <property type="term" value="F:acetylglucosaminyltransferase activity"/>
    <property type="evidence" value="ECO:0007669"/>
    <property type="project" value="TreeGrafter"/>
</dbReference>
<dbReference type="GO" id="GO:0006487">
    <property type="term" value="P:protein N-linked glycosylation"/>
    <property type="evidence" value="ECO:0007669"/>
    <property type="project" value="TreeGrafter"/>
</dbReference>
<dbReference type="AlphaFoldDB" id="A0A1D2NB49"/>
<name>A0A1D2NB49_ORCCI</name>
<dbReference type="OrthoDB" id="2016523at2759"/>
<dbReference type="Proteomes" id="UP000094527">
    <property type="component" value="Unassembled WGS sequence"/>
</dbReference>
<keyword evidence="3 8" id="KW-0808">Transferase</keyword>
<evidence type="ECO:0000256" key="1">
    <source>
        <dbReference type="ARBA" id="ARBA00004922"/>
    </source>
</evidence>
<keyword evidence="5" id="KW-1133">Transmembrane helix</keyword>
<keyword evidence="5" id="KW-0812">Transmembrane</keyword>
<evidence type="ECO:0000256" key="5">
    <source>
        <dbReference type="SAM" id="Phobius"/>
    </source>
</evidence>
<dbReference type="InterPro" id="IPR006759">
    <property type="entry name" value="Glyco_transf_54"/>
</dbReference>
<accession>A0A1D2NB49</accession>
<evidence type="ECO:0000259" key="6">
    <source>
        <dbReference type="Pfam" id="PF04666"/>
    </source>
</evidence>